<evidence type="ECO:0000256" key="5">
    <source>
        <dbReference type="ARBA" id="ARBA00023136"/>
    </source>
</evidence>
<sequence>MKTLKAFRLISYLEGLSFLVLLGIAMPLKYLLDMPLPVTITGALHGGLFVLYILAVGYMMIAFKWSFAKGLLAVIASVVPFGPFIFDKKMLNDEAPPTRAL</sequence>
<comment type="subcellular location">
    <subcellularLocation>
        <location evidence="1">Cell membrane</location>
        <topology evidence="1">Multi-pass membrane protein</topology>
    </subcellularLocation>
</comment>
<evidence type="ECO:0000256" key="6">
    <source>
        <dbReference type="SAM" id="Phobius"/>
    </source>
</evidence>
<reference evidence="8" key="1">
    <citation type="submission" date="2021-03" db="EMBL/GenBank/DDBJ databases">
        <title>Bacillus suaedae sp. nov., isolated from Suaeda aralocaspica.</title>
        <authorList>
            <person name="Lei R.F.R."/>
        </authorList>
    </citation>
    <scope>NUCLEOTIDE SEQUENCE</scope>
    <source>
        <strain evidence="8">YZJH907-2</strain>
    </source>
</reference>
<dbReference type="PANTHER" id="PTHR40077:SF1">
    <property type="entry name" value="MEMBRANE PROTEIN"/>
    <property type="match status" value="1"/>
</dbReference>
<feature type="transmembrane region" description="Helical" evidence="6">
    <location>
        <begin position="67"/>
        <end position="86"/>
    </location>
</feature>
<keyword evidence="3 6" id="KW-0812">Transmembrane</keyword>
<dbReference type="GO" id="GO:0005886">
    <property type="term" value="C:plasma membrane"/>
    <property type="evidence" value="ECO:0007669"/>
    <property type="project" value="UniProtKB-SubCell"/>
</dbReference>
<dbReference type="NCBIfam" id="TIGR03954">
    <property type="entry name" value="integ_memb_HG"/>
    <property type="match status" value="1"/>
</dbReference>
<name>A0A940WUJ5_9BACI</name>
<proteinExistence type="predicted"/>
<evidence type="ECO:0000256" key="4">
    <source>
        <dbReference type="ARBA" id="ARBA00022989"/>
    </source>
</evidence>
<gene>
    <name evidence="8" type="ORF">J7W16_16460</name>
</gene>
<evidence type="ECO:0000256" key="1">
    <source>
        <dbReference type="ARBA" id="ARBA00004651"/>
    </source>
</evidence>
<dbReference type="RefSeq" id="WP_210598568.1">
    <property type="nucleotide sequence ID" value="NZ_JAGKSQ010000007.1"/>
</dbReference>
<dbReference type="InterPro" id="IPR023845">
    <property type="entry name" value="DUF3817_TM"/>
</dbReference>
<feature type="transmembrane region" description="Helical" evidence="6">
    <location>
        <begin position="12"/>
        <end position="32"/>
    </location>
</feature>
<evidence type="ECO:0000256" key="3">
    <source>
        <dbReference type="ARBA" id="ARBA00022692"/>
    </source>
</evidence>
<keyword evidence="2" id="KW-1003">Cell membrane</keyword>
<dbReference type="Pfam" id="PF12823">
    <property type="entry name" value="DUF3817"/>
    <property type="match status" value="1"/>
</dbReference>
<evidence type="ECO:0000313" key="8">
    <source>
        <dbReference type="EMBL" id="MBP3952715.1"/>
    </source>
</evidence>
<dbReference type="EMBL" id="JAGKSQ010000007">
    <property type="protein sequence ID" value="MBP3952715.1"/>
    <property type="molecule type" value="Genomic_DNA"/>
</dbReference>
<accession>A0A940WUJ5</accession>
<dbReference type="AlphaFoldDB" id="A0A940WUJ5"/>
<evidence type="ECO:0000259" key="7">
    <source>
        <dbReference type="Pfam" id="PF12823"/>
    </source>
</evidence>
<protein>
    <submittedName>
        <fullName evidence="8">DUF3817 domain-containing protein</fullName>
    </submittedName>
</protein>
<dbReference type="Proteomes" id="UP000678228">
    <property type="component" value="Unassembled WGS sequence"/>
</dbReference>
<organism evidence="8 9">
    <name type="scientific">Halalkalibacter suaedae</name>
    <dbReference type="NCBI Taxonomy" id="2822140"/>
    <lineage>
        <taxon>Bacteria</taxon>
        <taxon>Bacillati</taxon>
        <taxon>Bacillota</taxon>
        <taxon>Bacilli</taxon>
        <taxon>Bacillales</taxon>
        <taxon>Bacillaceae</taxon>
        <taxon>Halalkalibacter</taxon>
    </lineage>
</organism>
<feature type="transmembrane region" description="Helical" evidence="6">
    <location>
        <begin position="38"/>
        <end position="60"/>
    </location>
</feature>
<evidence type="ECO:0000313" key="9">
    <source>
        <dbReference type="Proteomes" id="UP000678228"/>
    </source>
</evidence>
<comment type="caution">
    <text evidence="8">The sequence shown here is derived from an EMBL/GenBank/DDBJ whole genome shotgun (WGS) entry which is preliminary data.</text>
</comment>
<feature type="domain" description="DUF3817" evidence="7">
    <location>
        <begin position="4"/>
        <end position="90"/>
    </location>
</feature>
<evidence type="ECO:0000256" key="2">
    <source>
        <dbReference type="ARBA" id="ARBA00022475"/>
    </source>
</evidence>
<dbReference type="PANTHER" id="PTHR40077">
    <property type="entry name" value="MEMBRANE PROTEIN-RELATED"/>
    <property type="match status" value="1"/>
</dbReference>
<keyword evidence="9" id="KW-1185">Reference proteome</keyword>
<keyword evidence="5 6" id="KW-0472">Membrane</keyword>
<keyword evidence="4 6" id="KW-1133">Transmembrane helix</keyword>